<dbReference type="Gene3D" id="3.50.50.60">
    <property type="entry name" value="FAD/NAD(P)-binding domain"/>
    <property type="match status" value="1"/>
</dbReference>
<evidence type="ECO:0000256" key="12">
    <source>
        <dbReference type="ARBA" id="ARBA00023002"/>
    </source>
</evidence>
<keyword evidence="6 14" id="KW-0285">Flavoprotein</keyword>
<evidence type="ECO:0000256" key="6">
    <source>
        <dbReference type="ARBA" id="ARBA00022630"/>
    </source>
</evidence>
<evidence type="ECO:0000256" key="8">
    <source>
        <dbReference type="ARBA" id="ARBA00022737"/>
    </source>
</evidence>
<dbReference type="EC" id="1.1.5.3" evidence="5 14"/>
<sequence length="737" mass="82080">MASWGSKMSSHRFGKYLLRGLIMSGGAAGLGIWWLKREADSIVDALPRVMAENPLNSIEHRLKHLPTREELLQKLKTEEFDVLVVGGGCTGCGVALDAVSRGLKTALVEREDYSSGTSSRSTKLIHGGVRYLQKAILGFDREQYKIVQEALHERANLLAIAPHLSFPLPIMLPIYKWWQVPYFYAGIKLYDIVSGSKLLKSSYYLSKKKALELFPVLKKDALVGALVYYDGSHNDSRMNLTIALTAIRLGAVASNYVTVEGVLKAMAEDGKEYVSGAKVKDELTGETWEVKAKCVINATGPFCDSLRKMDDPTAKSIVQPSMGIHVVLPNYYSPEQMGLLDPSTTDGRVIFFLPWQRHTIAGTTDSPCSLTYHPAPTENDIQFILNEIRNYLNADIEVRRGDVLSAWSGIRPLVFNPAKSDTQSIARNHIVHVSDSGLVTIAGGKWTTYRKMAKDTMDVAVKAFALNSKNDSLTDGLLLDGAHSWSPTMFIRLVQDIGMETDVAIHLANTYGDQAFQVAKLSKFTGKRWPIMGRKIHEDFPYIEGEVQYAIREYARTVTDIIARRLRFAFLNVQAAEEALPLVADIMAEELKWDEKEKSKQIAEARQFLRLDMGGAVNKASVENMAINLTRDQMSKYIARFQQLDSDRKGFITINDFRDIMKKEGKKVSEKDLHMILSEIDLHKNGRVELPEFLLMMAAFKTGTAGISGMTRSLLLDAEPDGLDRSLKAVERSGGGV</sequence>
<evidence type="ECO:0000256" key="5">
    <source>
        <dbReference type="ARBA" id="ARBA00013029"/>
    </source>
</evidence>
<evidence type="ECO:0000256" key="7">
    <source>
        <dbReference type="ARBA" id="ARBA00022723"/>
    </source>
</evidence>
<dbReference type="FunFam" id="3.30.9.10:FF:000001">
    <property type="entry name" value="Glycerol-3-phosphate dehydrogenase"/>
    <property type="match status" value="1"/>
</dbReference>
<keyword evidence="8" id="KW-0677">Repeat</keyword>
<dbReference type="InterPro" id="IPR038299">
    <property type="entry name" value="DAO_C_sf"/>
</dbReference>
<comment type="cofactor">
    <cofactor evidence="1 14">
        <name>FAD</name>
        <dbReference type="ChEBI" id="CHEBI:57692"/>
    </cofactor>
</comment>
<evidence type="ECO:0000256" key="11">
    <source>
        <dbReference type="ARBA" id="ARBA00022946"/>
    </source>
</evidence>
<gene>
    <name evidence="17" type="ORF">DSTB1V02_LOCUS1928</name>
</gene>
<accession>A0A7R8ZZB4</accession>
<evidence type="ECO:0000256" key="13">
    <source>
        <dbReference type="ARBA" id="ARBA00023128"/>
    </source>
</evidence>
<keyword evidence="12 14" id="KW-0560">Oxidoreductase</keyword>
<dbReference type="PRINTS" id="PR01001">
    <property type="entry name" value="FADG3PDH"/>
</dbReference>
<dbReference type="PROSITE" id="PS50222">
    <property type="entry name" value="EF_HAND_2"/>
    <property type="match status" value="2"/>
</dbReference>
<feature type="domain" description="EF-hand" evidence="16">
    <location>
        <begin position="668"/>
        <end position="703"/>
    </location>
</feature>
<dbReference type="InterPro" id="IPR006076">
    <property type="entry name" value="FAD-dep_OxRdtase"/>
</dbReference>
<dbReference type="InterPro" id="IPR011992">
    <property type="entry name" value="EF-hand-dom_pair"/>
</dbReference>
<dbReference type="Pfam" id="PF13499">
    <property type="entry name" value="EF-hand_7"/>
    <property type="match status" value="1"/>
</dbReference>
<dbReference type="PROSITE" id="PS00977">
    <property type="entry name" value="FAD_G3PDH_1"/>
    <property type="match status" value="1"/>
</dbReference>
<dbReference type="FunFam" id="1.10.8.870:FF:000001">
    <property type="entry name" value="Glycerol-3-phosphate dehydrogenase"/>
    <property type="match status" value="1"/>
</dbReference>
<evidence type="ECO:0000313" key="18">
    <source>
        <dbReference type="Proteomes" id="UP000677054"/>
    </source>
</evidence>
<protein>
    <recommendedName>
        <fullName evidence="5 14">Glycerol-3-phosphate dehydrogenase</fullName>
        <ecNumber evidence="5 14">1.1.5.3</ecNumber>
    </recommendedName>
</protein>
<keyword evidence="11" id="KW-0809">Transit peptide</keyword>
<dbReference type="InterPro" id="IPR031656">
    <property type="entry name" value="DAO_C"/>
</dbReference>
<comment type="catalytic activity">
    <reaction evidence="14">
        <text>a quinone + sn-glycerol 3-phosphate = dihydroxyacetone phosphate + a quinol</text>
        <dbReference type="Rhea" id="RHEA:18977"/>
        <dbReference type="ChEBI" id="CHEBI:24646"/>
        <dbReference type="ChEBI" id="CHEBI:57597"/>
        <dbReference type="ChEBI" id="CHEBI:57642"/>
        <dbReference type="ChEBI" id="CHEBI:132124"/>
        <dbReference type="EC" id="1.1.5.3"/>
    </reaction>
</comment>
<dbReference type="InterPro" id="IPR036188">
    <property type="entry name" value="FAD/NAD-bd_sf"/>
</dbReference>
<dbReference type="SMART" id="SM00054">
    <property type="entry name" value="EFh"/>
    <property type="match status" value="2"/>
</dbReference>
<dbReference type="InterPro" id="IPR002048">
    <property type="entry name" value="EF_hand_dom"/>
</dbReference>
<keyword evidence="13" id="KW-0496">Mitochondrion</keyword>
<evidence type="ECO:0000313" key="17">
    <source>
        <dbReference type="EMBL" id="CAD7241952.1"/>
    </source>
</evidence>
<evidence type="ECO:0000256" key="14">
    <source>
        <dbReference type="RuleBase" id="RU361217"/>
    </source>
</evidence>
<dbReference type="EMBL" id="CAJPEV010000198">
    <property type="protein sequence ID" value="CAG0882210.1"/>
    <property type="molecule type" value="Genomic_DNA"/>
</dbReference>
<evidence type="ECO:0000256" key="1">
    <source>
        <dbReference type="ARBA" id="ARBA00001974"/>
    </source>
</evidence>
<dbReference type="EMBL" id="LR899715">
    <property type="protein sequence ID" value="CAD7241952.1"/>
    <property type="molecule type" value="Genomic_DNA"/>
</dbReference>
<evidence type="ECO:0000256" key="15">
    <source>
        <dbReference type="SAM" id="Phobius"/>
    </source>
</evidence>
<keyword evidence="15" id="KW-0812">Transmembrane</keyword>
<dbReference type="PANTHER" id="PTHR11985">
    <property type="entry name" value="GLYCEROL-3-PHOSPHATE DEHYDROGENASE"/>
    <property type="match status" value="1"/>
</dbReference>
<dbReference type="PROSITE" id="PS00978">
    <property type="entry name" value="FAD_G3PDH_2"/>
    <property type="match status" value="1"/>
</dbReference>
<dbReference type="OrthoDB" id="264015at2759"/>
<dbReference type="SUPFAM" id="SSF54373">
    <property type="entry name" value="FAD-linked reductases, C-terminal domain"/>
    <property type="match status" value="1"/>
</dbReference>
<keyword evidence="15" id="KW-0472">Membrane</keyword>
<keyword evidence="7" id="KW-0479">Metal-binding</keyword>
<dbReference type="Pfam" id="PF01266">
    <property type="entry name" value="DAO"/>
    <property type="match status" value="1"/>
</dbReference>
<dbReference type="GO" id="GO:0005509">
    <property type="term" value="F:calcium ion binding"/>
    <property type="evidence" value="ECO:0007669"/>
    <property type="project" value="InterPro"/>
</dbReference>
<dbReference type="AlphaFoldDB" id="A0A7R8ZZB4"/>
<comment type="similarity">
    <text evidence="4 14">Belongs to the FAD-dependent glycerol-3-phosphate dehydrogenase family.</text>
</comment>
<proteinExistence type="inferred from homology"/>
<dbReference type="PANTHER" id="PTHR11985:SF15">
    <property type="entry name" value="GLYCEROL-3-PHOSPHATE DEHYDROGENASE, MITOCHONDRIAL"/>
    <property type="match status" value="1"/>
</dbReference>
<dbReference type="Proteomes" id="UP000677054">
    <property type="component" value="Unassembled WGS sequence"/>
</dbReference>
<dbReference type="GO" id="GO:0004368">
    <property type="term" value="F:glycerol-3-phosphate dehydrogenase (quinone) activity"/>
    <property type="evidence" value="ECO:0007669"/>
    <property type="project" value="UniProtKB-EC"/>
</dbReference>
<dbReference type="SUPFAM" id="SSF47473">
    <property type="entry name" value="EF-hand"/>
    <property type="match status" value="1"/>
</dbReference>
<dbReference type="Gene3D" id="1.10.238.10">
    <property type="entry name" value="EF-hand"/>
    <property type="match status" value="1"/>
</dbReference>
<evidence type="ECO:0000256" key="4">
    <source>
        <dbReference type="ARBA" id="ARBA00007330"/>
    </source>
</evidence>
<reference evidence="17" key="1">
    <citation type="submission" date="2020-11" db="EMBL/GenBank/DDBJ databases">
        <authorList>
            <person name="Tran Van P."/>
        </authorList>
    </citation>
    <scope>NUCLEOTIDE SEQUENCE</scope>
</reference>
<name>A0A7R8ZZB4_9CRUS</name>
<evidence type="ECO:0000256" key="10">
    <source>
        <dbReference type="ARBA" id="ARBA00022837"/>
    </source>
</evidence>
<dbReference type="Pfam" id="PF16901">
    <property type="entry name" value="DAO_C"/>
    <property type="match status" value="1"/>
</dbReference>
<dbReference type="InterPro" id="IPR000447">
    <property type="entry name" value="G3P_DH_FAD-dep"/>
</dbReference>
<keyword evidence="9" id="KW-0274">FAD</keyword>
<evidence type="ECO:0000256" key="3">
    <source>
        <dbReference type="ARBA" id="ARBA00004745"/>
    </source>
</evidence>
<dbReference type="Gene3D" id="3.30.9.10">
    <property type="entry name" value="D-Amino Acid Oxidase, subunit A, domain 2"/>
    <property type="match status" value="1"/>
</dbReference>
<keyword evidence="10" id="KW-0106">Calcium</keyword>
<dbReference type="GO" id="GO:0006072">
    <property type="term" value="P:glycerol-3-phosphate metabolic process"/>
    <property type="evidence" value="ECO:0007669"/>
    <property type="project" value="UniProtKB-UniRule"/>
</dbReference>
<keyword evidence="18" id="KW-1185">Reference proteome</keyword>
<dbReference type="CDD" id="cd00051">
    <property type="entry name" value="EFh"/>
    <property type="match status" value="1"/>
</dbReference>
<dbReference type="SUPFAM" id="SSF51905">
    <property type="entry name" value="FAD/NAD(P)-binding domain"/>
    <property type="match status" value="1"/>
</dbReference>
<dbReference type="Gene3D" id="1.10.8.870">
    <property type="entry name" value="Alpha-glycerophosphate oxidase, cap domain"/>
    <property type="match status" value="1"/>
</dbReference>
<feature type="domain" description="EF-hand" evidence="16">
    <location>
        <begin position="632"/>
        <end position="667"/>
    </location>
</feature>
<evidence type="ECO:0000259" key="16">
    <source>
        <dbReference type="PROSITE" id="PS50222"/>
    </source>
</evidence>
<organism evidence="17">
    <name type="scientific">Darwinula stevensoni</name>
    <dbReference type="NCBI Taxonomy" id="69355"/>
    <lineage>
        <taxon>Eukaryota</taxon>
        <taxon>Metazoa</taxon>
        <taxon>Ecdysozoa</taxon>
        <taxon>Arthropoda</taxon>
        <taxon>Crustacea</taxon>
        <taxon>Oligostraca</taxon>
        <taxon>Ostracoda</taxon>
        <taxon>Podocopa</taxon>
        <taxon>Podocopida</taxon>
        <taxon>Darwinulocopina</taxon>
        <taxon>Darwinuloidea</taxon>
        <taxon>Darwinulidae</taxon>
        <taxon>Darwinula</taxon>
    </lineage>
</organism>
<evidence type="ECO:0000256" key="9">
    <source>
        <dbReference type="ARBA" id="ARBA00022827"/>
    </source>
</evidence>
<dbReference type="GO" id="GO:0005739">
    <property type="term" value="C:mitochondrion"/>
    <property type="evidence" value="ECO:0007669"/>
    <property type="project" value="UniProtKB-SubCell"/>
</dbReference>
<feature type="transmembrane region" description="Helical" evidence="15">
    <location>
        <begin position="16"/>
        <end position="35"/>
    </location>
</feature>
<comment type="subcellular location">
    <subcellularLocation>
        <location evidence="2">Mitochondrion</location>
    </subcellularLocation>
</comment>
<comment type="pathway">
    <text evidence="3">Polyol metabolism; glycerol degradation.</text>
</comment>
<keyword evidence="15" id="KW-1133">Transmembrane helix</keyword>
<evidence type="ECO:0000256" key="2">
    <source>
        <dbReference type="ARBA" id="ARBA00004173"/>
    </source>
</evidence>